<dbReference type="EMBL" id="JBEVCJ010000035">
    <property type="protein sequence ID" value="MET1257124.1"/>
    <property type="molecule type" value="Genomic_DNA"/>
</dbReference>
<dbReference type="InterPro" id="IPR008271">
    <property type="entry name" value="Ser/Thr_kinase_AS"/>
</dbReference>
<dbReference type="PANTHER" id="PTHR43289:SF34">
    <property type="entry name" value="SERINE_THREONINE-PROTEIN KINASE YBDM-RELATED"/>
    <property type="match status" value="1"/>
</dbReference>
<reference evidence="1 2" key="1">
    <citation type="submission" date="2024-06" db="EMBL/GenBank/DDBJ databases">
        <authorList>
            <person name="Li F."/>
        </authorList>
    </citation>
    <scope>NUCLEOTIDE SEQUENCE [LARGE SCALE GENOMIC DNA]</scope>
    <source>
        <strain evidence="1 2">GXAS 311</strain>
    </source>
</reference>
<dbReference type="InterPro" id="IPR017441">
    <property type="entry name" value="Protein_kinase_ATP_BS"/>
</dbReference>
<accession>A0ABV2BYX0</accession>
<keyword evidence="1" id="KW-0418">Kinase</keyword>
<keyword evidence="1" id="KW-0808">Transferase</keyword>
<dbReference type="SMART" id="SM00220">
    <property type="entry name" value="S_TKc"/>
    <property type="match status" value="1"/>
</dbReference>
<organism evidence="1 2">
    <name type="scientific">Aliikangiella maris</name>
    <dbReference type="NCBI Taxonomy" id="3162458"/>
    <lineage>
        <taxon>Bacteria</taxon>
        <taxon>Pseudomonadati</taxon>
        <taxon>Pseudomonadota</taxon>
        <taxon>Gammaproteobacteria</taxon>
        <taxon>Oceanospirillales</taxon>
        <taxon>Pleioneaceae</taxon>
        <taxon>Aliikangiella</taxon>
    </lineage>
</organism>
<gene>
    <name evidence="1" type="ORF">ABVT43_18415</name>
</gene>
<evidence type="ECO:0000313" key="2">
    <source>
        <dbReference type="Proteomes" id="UP001548189"/>
    </source>
</evidence>
<protein>
    <submittedName>
        <fullName evidence="1">Serine/threonine-protein kinase</fullName>
        <ecNumber evidence="1">2.7.11.1</ecNumber>
    </submittedName>
</protein>
<dbReference type="PROSITE" id="PS00108">
    <property type="entry name" value="PROTEIN_KINASE_ST"/>
    <property type="match status" value="1"/>
</dbReference>
<dbReference type="CDD" id="cd14014">
    <property type="entry name" value="STKc_PknB_like"/>
    <property type="match status" value="1"/>
</dbReference>
<dbReference type="Pfam" id="PF00069">
    <property type="entry name" value="Pkinase"/>
    <property type="match status" value="1"/>
</dbReference>
<keyword evidence="2" id="KW-1185">Reference proteome</keyword>
<name>A0ABV2BYX0_9GAMM</name>
<dbReference type="Gene3D" id="3.30.200.20">
    <property type="entry name" value="Phosphorylase Kinase, domain 1"/>
    <property type="match status" value="1"/>
</dbReference>
<evidence type="ECO:0000313" key="1">
    <source>
        <dbReference type="EMBL" id="MET1257124.1"/>
    </source>
</evidence>
<dbReference type="PANTHER" id="PTHR43289">
    <property type="entry name" value="MITOGEN-ACTIVATED PROTEIN KINASE KINASE KINASE 20-RELATED"/>
    <property type="match status" value="1"/>
</dbReference>
<dbReference type="InterPro" id="IPR011009">
    <property type="entry name" value="Kinase-like_dom_sf"/>
</dbReference>
<dbReference type="Gene3D" id="1.10.510.10">
    <property type="entry name" value="Transferase(Phosphotransferase) domain 1"/>
    <property type="match status" value="1"/>
</dbReference>
<sequence length="975" mass="111872">MSSLYEHFIEYENQPESQKSAYLDSLKAKSVEHYQELVELIAVSDSVADQDFNQVIGRSVEAISDEESCFLPRGTQVGAFTVESLLGRGGMGAVYLAHRNDGNFEQKVALKFLNPLLTYNQSKSILNLEAQALSQLNNPYIAKIYMFEETSDGRSCIVIEYVDGKPLDEYLAENNLSLAEKLQLMEKIIYAVQHAHTKRIVHGDLKPSNILINNQGEPKLIDFGVSRQTDRTNQSKIIYDYLCAFSFGYTSPEQIRGEPPTTLSDVYSLGAVLYFMLTGEVPGGKKTEAFTLINPIDYQQLDLIDKTLTCIVKRCLATDFNERFATPESMFRDIQSYMEKLPVRARQYNWYERFYLFFMRNKLSTSLVMSIVFICSIALSFISQQYSEIKNEQKTNDAILLSMSNLLTQIQPLGRSMTNQERGQIIDALQDEIEWNYLTGVSAIRYAVYITKAYNSIGAHDKALAFLKDIANRLPPVITQSKEAQFLINAQFASLYWKKGDSKNNAYYLDKMLTDIDSLSLSAEEFLSVFSSNDYPISHFNDLQSLNKMVNWLNRQDDLSELSIRSQFVLNSIRATYHEKVSENNRSLYYLEKNLRLMKLNKGIMPVSYYLVALMEYRSQSVNLYGGRKDHDFDIAGELENLLAEEVGPLHPEYLNLLSHLVRVYSESAKHKVKSLALLEQHGLVLLEKSRNDFVLSRYLANLYYSIGNFEQSLMISHQMLEATALQMKGLKTENIVNAQSEYFHARNLSRTVGILPAINYFERALTRFEDPESYSPLVIKTKYCRHLLQHKMLKIAESVCKDSYRHAQDILTREHNFRQQATINWLMFSVLSNISVDADLVEMVSRMIGESQSDQLNYLATSALFYYYLSNRDFDKALSQIQFKEKISRFFGSEINLFYAQYYVAFGDLLTAKEHFNLAVTRFCTFISTGHYHFKTIQRLAKALNQPLPCHDPVMLQAKLGLIAVNKTLYESID</sequence>
<dbReference type="SUPFAM" id="SSF56112">
    <property type="entry name" value="Protein kinase-like (PK-like)"/>
    <property type="match status" value="1"/>
</dbReference>
<dbReference type="GO" id="GO:0004674">
    <property type="term" value="F:protein serine/threonine kinase activity"/>
    <property type="evidence" value="ECO:0007669"/>
    <property type="project" value="UniProtKB-EC"/>
</dbReference>
<dbReference type="PROSITE" id="PS50011">
    <property type="entry name" value="PROTEIN_KINASE_DOM"/>
    <property type="match status" value="1"/>
</dbReference>
<dbReference type="PROSITE" id="PS00107">
    <property type="entry name" value="PROTEIN_KINASE_ATP"/>
    <property type="match status" value="1"/>
</dbReference>
<comment type="caution">
    <text evidence="1">The sequence shown here is derived from an EMBL/GenBank/DDBJ whole genome shotgun (WGS) entry which is preliminary data.</text>
</comment>
<proteinExistence type="predicted"/>
<dbReference type="EC" id="2.7.11.1" evidence="1"/>
<dbReference type="InterPro" id="IPR000719">
    <property type="entry name" value="Prot_kinase_dom"/>
</dbReference>
<dbReference type="Proteomes" id="UP001548189">
    <property type="component" value="Unassembled WGS sequence"/>
</dbReference>